<evidence type="ECO:0000259" key="5">
    <source>
        <dbReference type="PROSITE" id="PS50111"/>
    </source>
</evidence>
<organism evidence="6 7">
    <name type="scientific">Roseateles paludis</name>
    <dbReference type="NCBI Taxonomy" id="3145238"/>
    <lineage>
        <taxon>Bacteria</taxon>
        <taxon>Pseudomonadati</taxon>
        <taxon>Pseudomonadota</taxon>
        <taxon>Betaproteobacteria</taxon>
        <taxon>Burkholderiales</taxon>
        <taxon>Sphaerotilaceae</taxon>
        <taxon>Roseateles</taxon>
    </lineage>
</organism>
<dbReference type="Proteomes" id="UP001495147">
    <property type="component" value="Unassembled WGS sequence"/>
</dbReference>
<dbReference type="Pfam" id="PF00015">
    <property type="entry name" value="MCPsignal"/>
    <property type="match status" value="1"/>
</dbReference>
<comment type="caution">
    <text evidence="6">The sequence shown here is derived from an EMBL/GenBank/DDBJ whole genome shotgun (WGS) entry which is preliminary data.</text>
</comment>
<keyword evidence="7" id="KW-1185">Reference proteome</keyword>
<protein>
    <submittedName>
        <fullName evidence="6">Methyl-accepting chemotaxis protein</fullName>
    </submittedName>
</protein>
<accession>A0ABV0G2H8</accession>
<dbReference type="SUPFAM" id="SSF58104">
    <property type="entry name" value="Methyl-accepting chemotaxis protein (MCP) signaling domain"/>
    <property type="match status" value="1"/>
</dbReference>
<evidence type="ECO:0000313" key="7">
    <source>
        <dbReference type="Proteomes" id="UP001495147"/>
    </source>
</evidence>
<proteinExistence type="inferred from homology"/>
<dbReference type="Gene3D" id="1.10.287.950">
    <property type="entry name" value="Methyl-accepting chemotaxis protein"/>
    <property type="match status" value="1"/>
</dbReference>
<keyword evidence="4" id="KW-0472">Membrane</keyword>
<feature type="transmembrane region" description="Helical" evidence="4">
    <location>
        <begin position="113"/>
        <end position="134"/>
    </location>
</feature>
<feature type="transmembrane region" description="Helical" evidence="4">
    <location>
        <begin position="90"/>
        <end position="107"/>
    </location>
</feature>
<dbReference type="EMBL" id="JBDPZD010000002">
    <property type="protein sequence ID" value="MEO3691936.1"/>
    <property type="molecule type" value="Genomic_DNA"/>
</dbReference>
<evidence type="ECO:0000256" key="2">
    <source>
        <dbReference type="PROSITE-ProRule" id="PRU00284"/>
    </source>
</evidence>
<name>A0ABV0G2H8_9BURK</name>
<comment type="similarity">
    <text evidence="1">Belongs to the methyl-accepting chemotaxis (MCP) protein family.</text>
</comment>
<dbReference type="PANTHER" id="PTHR43531">
    <property type="entry name" value="PROTEIN ICFG"/>
    <property type="match status" value="1"/>
</dbReference>
<feature type="compositionally biased region" description="Low complexity" evidence="3">
    <location>
        <begin position="466"/>
        <end position="485"/>
    </location>
</feature>
<keyword evidence="2" id="KW-0807">Transducer</keyword>
<feature type="domain" description="Methyl-accepting transducer" evidence="5">
    <location>
        <begin position="194"/>
        <end position="423"/>
    </location>
</feature>
<dbReference type="CDD" id="cd11386">
    <property type="entry name" value="MCP_signal"/>
    <property type="match status" value="1"/>
</dbReference>
<dbReference type="InterPro" id="IPR004089">
    <property type="entry name" value="MCPsignal_dom"/>
</dbReference>
<reference evidence="6 7" key="1">
    <citation type="submission" date="2024-05" db="EMBL/GenBank/DDBJ databases">
        <title>Roseateles sp. DJS-2-20 16S ribosomal RNA gene Genome sequencing and assembly.</title>
        <authorList>
            <person name="Woo H."/>
        </authorList>
    </citation>
    <scope>NUCLEOTIDE SEQUENCE [LARGE SCALE GENOMIC DNA]</scope>
    <source>
        <strain evidence="6 7">DJS-2-20</strain>
    </source>
</reference>
<keyword evidence="4" id="KW-1133">Transmembrane helix</keyword>
<evidence type="ECO:0000256" key="1">
    <source>
        <dbReference type="ARBA" id="ARBA00029447"/>
    </source>
</evidence>
<dbReference type="PANTHER" id="PTHR43531:SF16">
    <property type="entry name" value="METHYL-ACCEPTING CHEMOTAXIS PROTEIN II"/>
    <property type="match status" value="1"/>
</dbReference>
<dbReference type="InterPro" id="IPR004090">
    <property type="entry name" value="Chemotax_Me-accpt_rcpt"/>
</dbReference>
<keyword evidence="4" id="KW-0812">Transmembrane</keyword>
<evidence type="ECO:0000256" key="3">
    <source>
        <dbReference type="SAM" id="MobiDB-lite"/>
    </source>
</evidence>
<gene>
    <name evidence="6" type="ORF">ABDJ85_10685</name>
</gene>
<feature type="region of interest" description="Disordered" evidence="3">
    <location>
        <begin position="456"/>
        <end position="485"/>
    </location>
</feature>
<sequence>MLLLILANALLALWLGLEGGRWLFALGCGAAVLAPTALARLVRVSPLVSRYLHVLSLTGMVALQFQLGSAAMLVPNLFVTLAVLQIYRDWRVQLLATALLVGAYVAAPGSFEWRASAATLGFLAALCVATVVASRRMAAEADARFEMEFLVNAMGQLGPVRLNLDVVRAKSSAASRLKDAQGRMATALRQVRDVIFSVHAAAEEMSSSSSELMSRTNNTANGLRDAAMSLEQINVIVQDSVRASREARELSQAASGMATEGGQVVVKVVEAMNEISSSSKRITDIIGVIDGIAFQTNILALNAAVEAARAGEAGRGFAVVAGEVRLLAQRSSEAAREIKTLINTSLESVERGSSLASQAGGAMERLVQSVQRVGAVFESLTADSSEHAQGIDVVTSSVRELDSVTRMNVRTAERSGDIAFELLAQAAKLAEVLSAFRLGDDQAVLDLKAAAQASHARESEARADRQPGSGQDAGGQAAQANVEFF</sequence>
<feature type="compositionally biased region" description="Basic and acidic residues" evidence="3">
    <location>
        <begin position="456"/>
        <end position="465"/>
    </location>
</feature>
<dbReference type="InterPro" id="IPR051310">
    <property type="entry name" value="MCP_chemotaxis"/>
</dbReference>
<dbReference type="PRINTS" id="PR00260">
    <property type="entry name" value="CHEMTRNSDUCR"/>
</dbReference>
<dbReference type="RefSeq" id="WP_347704743.1">
    <property type="nucleotide sequence ID" value="NZ_JBDPZD010000002.1"/>
</dbReference>
<dbReference type="SMART" id="SM00283">
    <property type="entry name" value="MA"/>
    <property type="match status" value="1"/>
</dbReference>
<dbReference type="PROSITE" id="PS50111">
    <property type="entry name" value="CHEMOTAXIS_TRANSDUC_2"/>
    <property type="match status" value="1"/>
</dbReference>
<evidence type="ECO:0000256" key="4">
    <source>
        <dbReference type="SAM" id="Phobius"/>
    </source>
</evidence>
<evidence type="ECO:0000313" key="6">
    <source>
        <dbReference type="EMBL" id="MEO3691936.1"/>
    </source>
</evidence>
<feature type="transmembrane region" description="Helical" evidence="4">
    <location>
        <begin position="57"/>
        <end position="78"/>
    </location>
</feature>